<proteinExistence type="predicted"/>
<gene>
    <name evidence="1" type="primary">bphO</name>
    <name evidence="1" type="ordered locus">CHU_0149</name>
</gene>
<dbReference type="OrthoDB" id="114943at2"/>
<dbReference type="GO" id="GO:0004392">
    <property type="term" value="F:heme oxygenase (decyclizing) activity"/>
    <property type="evidence" value="ECO:0007669"/>
    <property type="project" value="InterPro"/>
</dbReference>
<dbReference type="KEGG" id="chu:CHU_0149"/>
<reference evidence="1 2" key="1">
    <citation type="journal article" date="2007" name="Appl. Environ. Microbiol.">
        <title>Genome sequence of the cellulolytic gliding bacterium Cytophaga hutchinsonii.</title>
        <authorList>
            <person name="Xie G."/>
            <person name="Bruce D.C."/>
            <person name="Challacombe J.F."/>
            <person name="Chertkov O."/>
            <person name="Detter J.C."/>
            <person name="Gilna P."/>
            <person name="Han C.S."/>
            <person name="Lucas S."/>
            <person name="Misra M."/>
            <person name="Myers G.L."/>
            <person name="Richardson P."/>
            <person name="Tapia R."/>
            <person name="Thayer N."/>
            <person name="Thompson L.S."/>
            <person name="Brettin T.S."/>
            <person name="Henrissat B."/>
            <person name="Wilson D.B."/>
            <person name="McBride M.J."/>
        </authorList>
    </citation>
    <scope>NUCLEOTIDE SEQUENCE [LARGE SCALE GENOMIC DNA]</scope>
    <source>
        <strain evidence="2">ATCC 33406 / DSM 1761 / CIP 103989 / NBRC 15051 / NCIMB 9469 / D465</strain>
    </source>
</reference>
<dbReference type="EC" id="1.14.99.3" evidence="1"/>
<keyword evidence="2" id="KW-1185">Reference proteome</keyword>
<evidence type="ECO:0000313" key="2">
    <source>
        <dbReference type="Proteomes" id="UP000001822"/>
    </source>
</evidence>
<dbReference type="RefSeq" id="WP_011583558.1">
    <property type="nucleotide sequence ID" value="NC_008255.1"/>
</dbReference>
<dbReference type="InterPro" id="IPR016084">
    <property type="entry name" value="Haem_Oase-like_multi-hlx"/>
</dbReference>
<protein>
    <submittedName>
        <fullName evidence="1">Bacteriophytochrome heme oxygenase</fullName>
        <ecNumber evidence="1">1.14.99.3</ecNumber>
    </submittedName>
</protein>
<dbReference type="GO" id="GO:0006788">
    <property type="term" value="P:heme oxidation"/>
    <property type="evidence" value="ECO:0007669"/>
    <property type="project" value="InterPro"/>
</dbReference>
<dbReference type="EMBL" id="CP000383">
    <property type="protein sequence ID" value="ABG57442.1"/>
    <property type="molecule type" value="Genomic_DNA"/>
</dbReference>
<evidence type="ECO:0000313" key="1">
    <source>
        <dbReference type="EMBL" id="ABG57442.1"/>
    </source>
</evidence>
<dbReference type="InterPro" id="IPR016053">
    <property type="entry name" value="Haem_Oase-like"/>
</dbReference>
<organism evidence="1 2">
    <name type="scientific">Cytophaga hutchinsonii (strain ATCC 33406 / DSM 1761 / CIP 103989 / NBRC 15051 / NCIMB 9469 / D465)</name>
    <dbReference type="NCBI Taxonomy" id="269798"/>
    <lineage>
        <taxon>Bacteria</taxon>
        <taxon>Pseudomonadati</taxon>
        <taxon>Bacteroidota</taxon>
        <taxon>Cytophagia</taxon>
        <taxon>Cytophagales</taxon>
        <taxon>Cytophagaceae</taxon>
        <taxon>Cytophaga</taxon>
    </lineage>
</organism>
<dbReference type="Pfam" id="PF01126">
    <property type="entry name" value="Heme_oxygenase"/>
    <property type="match status" value="1"/>
</dbReference>
<dbReference type="Proteomes" id="UP000001822">
    <property type="component" value="Chromosome"/>
</dbReference>
<dbReference type="Gene3D" id="1.20.910.10">
    <property type="entry name" value="Heme oxygenase-like"/>
    <property type="match status" value="1"/>
</dbReference>
<sequence length="188" mass="21184">MNEFIASIKSATASLHTQLEQSEISNVIMSQLVTEKAYAEYLSRIQCMHEDIEKHTFPIIHTIIKDTAQRTKSTAIAADLDQLKYASAVNKTFLDAAHSPDLNFNLGLMYVTEGSVLGGQVILKNIKKQLGEDIASRFLNVYGQQTGHLWRSFLIQLSEYQSTLSEKEKMTIIDGAKYGFERVYSILM</sequence>
<dbReference type="CDD" id="cd19166">
    <property type="entry name" value="HemeO-bac"/>
    <property type="match status" value="1"/>
</dbReference>
<dbReference type="AlphaFoldDB" id="A0A6N4SME3"/>
<keyword evidence="1" id="KW-0560">Oxidoreductase</keyword>
<dbReference type="SUPFAM" id="SSF48613">
    <property type="entry name" value="Heme oxygenase-like"/>
    <property type="match status" value="1"/>
</dbReference>
<dbReference type="SMR" id="A0A6N4SME3"/>
<accession>A0A6N4SME3</accession>
<name>A0A6N4SME3_CYTH3</name>